<dbReference type="InterPro" id="IPR001360">
    <property type="entry name" value="Glyco_hydro_1"/>
</dbReference>
<dbReference type="InterPro" id="IPR017853">
    <property type="entry name" value="GH"/>
</dbReference>
<keyword evidence="5" id="KW-0732">Signal</keyword>
<dbReference type="InterPro" id="IPR033132">
    <property type="entry name" value="GH_1_N_CS"/>
</dbReference>
<evidence type="ECO:0000313" key="6">
    <source>
        <dbReference type="EMBL" id="RUS78874.1"/>
    </source>
</evidence>
<comment type="similarity">
    <text evidence="1 4">Belongs to the glycosyl hydrolase 1 family.</text>
</comment>
<dbReference type="GO" id="GO:0008422">
    <property type="term" value="F:beta-glucosidase activity"/>
    <property type="evidence" value="ECO:0007669"/>
    <property type="project" value="TreeGrafter"/>
</dbReference>
<evidence type="ECO:0000256" key="3">
    <source>
        <dbReference type="ARBA" id="ARBA00023295"/>
    </source>
</evidence>
<dbReference type="SUPFAM" id="SSF51445">
    <property type="entry name" value="(Trans)glycosidases"/>
    <property type="match status" value="1"/>
</dbReference>
<evidence type="ECO:0000313" key="7">
    <source>
        <dbReference type="Proteomes" id="UP000271974"/>
    </source>
</evidence>
<keyword evidence="2" id="KW-0378">Hydrolase</keyword>
<dbReference type="GO" id="GO:0005975">
    <property type="term" value="P:carbohydrate metabolic process"/>
    <property type="evidence" value="ECO:0007669"/>
    <property type="project" value="InterPro"/>
</dbReference>
<reference evidence="6 7" key="1">
    <citation type="submission" date="2019-01" db="EMBL/GenBank/DDBJ databases">
        <title>A draft genome assembly of the solar-powered sea slug Elysia chlorotica.</title>
        <authorList>
            <person name="Cai H."/>
            <person name="Li Q."/>
            <person name="Fang X."/>
            <person name="Li J."/>
            <person name="Curtis N.E."/>
            <person name="Altenburger A."/>
            <person name="Shibata T."/>
            <person name="Feng M."/>
            <person name="Maeda T."/>
            <person name="Schwartz J.A."/>
            <person name="Shigenobu S."/>
            <person name="Lundholm N."/>
            <person name="Nishiyama T."/>
            <person name="Yang H."/>
            <person name="Hasebe M."/>
            <person name="Li S."/>
            <person name="Pierce S.K."/>
            <person name="Wang J."/>
        </authorList>
    </citation>
    <scope>NUCLEOTIDE SEQUENCE [LARGE SCALE GENOMIC DNA]</scope>
    <source>
        <strain evidence="6">EC2010</strain>
        <tissue evidence="6">Whole organism of an adult</tissue>
    </source>
</reference>
<name>A0A433TBU3_ELYCH</name>
<evidence type="ECO:0000256" key="2">
    <source>
        <dbReference type="ARBA" id="ARBA00022801"/>
    </source>
</evidence>
<gene>
    <name evidence="6" type="ORF">EGW08_013349</name>
</gene>
<sequence>MLLKLPYQWAVTLMTVLTFTGVLSPAPVAAGIYEEPQLQEGDQDFLYDTFPDGFVWGAATAAYQVEGAWNEDGKGPSIWDVYSSQPGKVDNDDTGRVACDSYHKYKEDVQLLKKLGVNHYRFSISWPRVMPDGTNSYINQAGLDYYHNLINELLNNNIEPMVTLYHWDLPEALERRGGWLNSDIVE</sequence>
<keyword evidence="3" id="KW-0326">Glycosidase</keyword>
<dbReference type="Gene3D" id="3.20.20.80">
    <property type="entry name" value="Glycosidases"/>
    <property type="match status" value="1"/>
</dbReference>
<dbReference type="PROSITE" id="PS00653">
    <property type="entry name" value="GLYCOSYL_HYDROL_F1_2"/>
    <property type="match status" value="1"/>
</dbReference>
<dbReference type="OrthoDB" id="65569at2759"/>
<dbReference type="PANTHER" id="PTHR10353">
    <property type="entry name" value="GLYCOSYL HYDROLASE"/>
    <property type="match status" value="1"/>
</dbReference>
<dbReference type="EMBL" id="RQTK01000484">
    <property type="protein sequence ID" value="RUS78874.1"/>
    <property type="molecule type" value="Genomic_DNA"/>
</dbReference>
<feature type="signal peptide" evidence="5">
    <location>
        <begin position="1"/>
        <end position="25"/>
    </location>
</feature>
<protein>
    <recommendedName>
        <fullName evidence="8">Beta-glucosidase</fullName>
    </recommendedName>
</protein>
<evidence type="ECO:0000256" key="5">
    <source>
        <dbReference type="SAM" id="SignalP"/>
    </source>
</evidence>
<dbReference type="STRING" id="188477.A0A433TBU3"/>
<organism evidence="6 7">
    <name type="scientific">Elysia chlorotica</name>
    <name type="common">Eastern emerald elysia</name>
    <name type="synonym">Sea slug</name>
    <dbReference type="NCBI Taxonomy" id="188477"/>
    <lineage>
        <taxon>Eukaryota</taxon>
        <taxon>Metazoa</taxon>
        <taxon>Spiralia</taxon>
        <taxon>Lophotrochozoa</taxon>
        <taxon>Mollusca</taxon>
        <taxon>Gastropoda</taxon>
        <taxon>Heterobranchia</taxon>
        <taxon>Euthyneura</taxon>
        <taxon>Panpulmonata</taxon>
        <taxon>Sacoglossa</taxon>
        <taxon>Placobranchoidea</taxon>
        <taxon>Plakobranchidae</taxon>
        <taxon>Elysia</taxon>
    </lineage>
</organism>
<feature type="non-terminal residue" evidence="6">
    <location>
        <position position="186"/>
    </location>
</feature>
<feature type="chain" id="PRO_5019256074" description="Beta-glucosidase" evidence="5">
    <location>
        <begin position="26"/>
        <end position="186"/>
    </location>
</feature>
<dbReference type="PANTHER" id="PTHR10353:SF36">
    <property type="entry name" value="LP05116P"/>
    <property type="match status" value="1"/>
</dbReference>
<evidence type="ECO:0000256" key="4">
    <source>
        <dbReference type="RuleBase" id="RU003690"/>
    </source>
</evidence>
<evidence type="ECO:0008006" key="8">
    <source>
        <dbReference type="Google" id="ProtNLM"/>
    </source>
</evidence>
<proteinExistence type="inferred from homology"/>
<comment type="caution">
    <text evidence="6">The sequence shown here is derived from an EMBL/GenBank/DDBJ whole genome shotgun (WGS) entry which is preliminary data.</text>
</comment>
<evidence type="ECO:0000256" key="1">
    <source>
        <dbReference type="ARBA" id="ARBA00010838"/>
    </source>
</evidence>
<dbReference type="AlphaFoldDB" id="A0A433TBU3"/>
<dbReference type="Pfam" id="PF00232">
    <property type="entry name" value="Glyco_hydro_1"/>
    <property type="match status" value="1"/>
</dbReference>
<accession>A0A433TBU3</accession>
<dbReference type="Proteomes" id="UP000271974">
    <property type="component" value="Unassembled WGS sequence"/>
</dbReference>
<keyword evidence="7" id="KW-1185">Reference proteome</keyword>